<keyword evidence="1" id="KW-0812">Transmembrane</keyword>
<feature type="transmembrane region" description="Helical" evidence="1">
    <location>
        <begin position="123"/>
        <end position="146"/>
    </location>
</feature>
<gene>
    <name evidence="3" type="ORF">QUW25_06545</name>
</gene>
<feature type="transmembrane region" description="Helical" evidence="1">
    <location>
        <begin position="12"/>
        <end position="33"/>
    </location>
</feature>
<dbReference type="Pfam" id="PF13630">
    <property type="entry name" value="SdpI"/>
    <property type="match status" value="1"/>
</dbReference>
<dbReference type="PIRSF" id="PIRSF038959">
    <property type="entry name" value="SdpI"/>
    <property type="match status" value="1"/>
</dbReference>
<proteinExistence type="predicted"/>
<dbReference type="PANTHER" id="PTHR37810">
    <property type="entry name" value="IMMUNITY PROTEIN SDPI"/>
    <property type="match status" value="1"/>
</dbReference>
<evidence type="ECO:0000256" key="1">
    <source>
        <dbReference type="SAM" id="Phobius"/>
    </source>
</evidence>
<feature type="transmembrane region" description="Helical" evidence="1">
    <location>
        <begin position="60"/>
        <end position="80"/>
    </location>
</feature>
<feature type="transmembrane region" description="Helical" evidence="1">
    <location>
        <begin position="176"/>
        <end position="198"/>
    </location>
</feature>
<dbReference type="Pfam" id="PF07853">
    <property type="entry name" value="DUF1648"/>
    <property type="match status" value="1"/>
</dbReference>
<reference evidence="3" key="1">
    <citation type="submission" date="2023-06" db="EMBL/GenBank/DDBJ databases">
        <title>Identification and characterization of horizontal gene transfer across gut microbiota members of farm animals based on homology search.</title>
        <authorList>
            <person name="Schwarzerova J."/>
            <person name="Nykrynova M."/>
            <person name="Jureckova K."/>
            <person name="Cejkova D."/>
            <person name="Rychlik I."/>
        </authorList>
    </citation>
    <scope>NUCLEOTIDE SEQUENCE</scope>
    <source>
        <strain evidence="3">153_Feed</strain>
    </source>
</reference>
<feature type="transmembrane region" description="Helical" evidence="1">
    <location>
        <begin position="204"/>
        <end position="225"/>
    </location>
</feature>
<accession>A0ABT7V5S0</accession>
<reference evidence="3" key="2">
    <citation type="submission" date="2023-06" db="EMBL/GenBank/DDBJ databases">
        <authorList>
            <person name="Zeman M."/>
            <person name="Kubasova T."/>
            <person name="Jahodarova E."/>
            <person name="Nykrynova M."/>
            <person name="Rychlik I."/>
        </authorList>
    </citation>
    <scope>NUCLEOTIDE SEQUENCE</scope>
    <source>
        <strain evidence="3">153_Feed</strain>
    </source>
</reference>
<feature type="transmembrane region" description="Helical" evidence="1">
    <location>
        <begin position="92"/>
        <end position="111"/>
    </location>
</feature>
<sequence length="230" mass="24526">MAGLDYTTRDKALWGALLALCLASAAAYVLWALPAMPETVPTHWGVDGTADGWDSKGSTILMGALMPLLILVLLFAVPHLDPRGASFNRFKGIYEGFSAAFTVFMVVVAWITPLSALGVLPTAGGSVVNIIVFGFLGLLFVGLGVVMPRIEPNYTFGVRLPWTLADPENWRRTHRFAGPVFVVMGVVTVASALLASMAPELTLVVLPVALLGGVALVALYSFLLWKGVIR</sequence>
<keyword evidence="4" id="KW-1185">Reference proteome</keyword>
<dbReference type="Proteomes" id="UP001529256">
    <property type="component" value="Unassembled WGS sequence"/>
</dbReference>
<dbReference type="EMBL" id="JAUDEA010000008">
    <property type="protein sequence ID" value="MDM8271326.1"/>
    <property type="molecule type" value="Genomic_DNA"/>
</dbReference>
<dbReference type="InterPro" id="IPR012867">
    <property type="entry name" value="DUF1648"/>
</dbReference>
<organism evidence="3 4">
    <name type="scientific">Thermophilibacter provencensis</name>
    <dbReference type="NCBI Taxonomy" id="1852386"/>
    <lineage>
        <taxon>Bacteria</taxon>
        <taxon>Bacillati</taxon>
        <taxon>Actinomycetota</taxon>
        <taxon>Coriobacteriia</taxon>
        <taxon>Coriobacteriales</taxon>
        <taxon>Atopobiaceae</taxon>
        <taxon>Thermophilibacter</taxon>
    </lineage>
</organism>
<evidence type="ECO:0000313" key="4">
    <source>
        <dbReference type="Proteomes" id="UP001529256"/>
    </source>
</evidence>
<comment type="caution">
    <text evidence="3">The sequence shown here is derived from an EMBL/GenBank/DDBJ whole genome shotgun (WGS) entry which is preliminary data.</text>
</comment>
<keyword evidence="1" id="KW-0472">Membrane</keyword>
<keyword evidence="1" id="KW-1133">Transmembrane helix</keyword>
<feature type="domain" description="DUF1648" evidence="2">
    <location>
        <begin position="23"/>
        <end position="66"/>
    </location>
</feature>
<evidence type="ECO:0000313" key="3">
    <source>
        <dbReference type="EMBL" id="MDM8271326.1"/>
    </source>
</evidence>
<dbReference type="RefSeq" id="WP_289511410.1">
    <property type="nucleotide sequence ID" value="NZ_JAUDEA010000008.1"/>
</dbReference>
<dbReference type="InterPro" id="IPR026272">
    <property type="entry name" value="SdpI"/>
</dbReference>
<dbReference type="InterPro" id="IPR025962">
    <property type="entry name" value="SdpI/YhfL"/>
</dbReference>
<dbReference type="PANTHER" id="PTHR37810:SF5">
    <property type="entry name" value="IMMUNITY PROTEIN SDPI"/>
    <property type="match status" value="1"/>
</dbReference>
<protein>
    <submittedName>
        <fullName evidence="3">SdpI family protein</fullName>
    </submittedName>
</protein>
<evidence type="ECO:0000259" key="2">
    <source>
        <dbReference type="Pfam" id="PF07853"/>
    </source>
</evidence>
<name>A0ABT7V5S0_9ACTN</name>